<proteinExistence type="inferred from homology"/>
<dbReference type="CDD" id="cd03357">
    <property type="entry name" value="LbH_MAT_GAT"/>
    <property type="match status" value="1"/>
</dbReference>
<name>A0A0R2A2I6_9LACO</name>
<evidence type="ECO:0000256" key="3">
    <source>
        <dbReference type="ARBA" id="ARBA00023315"/>
    </source>
</evidence>
<dbReference type="InterPro" id="IPR051159">
    <property type="entry name" value="Hexapeptide_acetyltransf"/>
</dbReference>
<dbReference type="SUPFAM" id="SSF51161">
    <property type="entry name" value="Trimeric LpxA-like enzymes"/>
    <property type="match status" value="1"/>
</dbReference>
<dbReference type="GO" id="GO:0005829">
    <property type="term" value="C:cytosol"/>
    <property type="evidence" value="ECO:0007669"/>
    <property type="project" value="TreeGrafter"/>
</dbReference>
<dbReference type="STRING" id="1423813.FC26_GL000189"/>
<sequence>MENENIEYNHMMNEEPYDVNDPKLLHDRIVARRLYTQLNNTDFEDEATKTKLVKQLFGSTGEHVTVRPSFKCDYGYNIHVGEQFFANFDCILLDTCDITIGKNALLAPHVKIYTASHPLNVKMRTSWIGTGKAVKIGDNCWIGGDAVIVPGVTLGNNVIVGAGAVVTKSFGDNVVIAGNPARMIHQLDAEGNIIG</sequence>
<evidence type="ECO:0000256" key="1">
    <source>
        <dbReference type="ARBA" id="ARBA00007274"/>
    </source>
</evidence>
<dbReference type="RefSeq" id="WP_235809500.1">
    <property type="nucleotide sequence ID" value="NZ_AYYY01000061.1"/>
</dbReference>
<dbReference type="PATRIC" id="fig|1423813.3.peg.200"/>
<dbReference type="EMBL" id="AYYY01000061">
    <property type="protein sequence ID" value="KRM60709.1"/>
    <property type="molecule type" value="Genomic_DNA"/>
</dbReference>
<dbReference type="Proteomes" id="UP000051733">
    <property type="component" value="Unassembled WGS sequence"/>
</dbReference>
<dbReference type="Gene3D" id="2.160.10.10">
    <property type="entry name" value="Hexapeptide repeat proteins"/>
    <property type="match status" value="1"/>
</dbReference>
<keyword evidence="6" id="KW-1185">Reference proteome</keyword>
<dbReference type="InterPro" id="IPR024688">
    <property type="entry name" value="Mac_dom"/>
</dbReference>
<organism evidence="5 6">
    <name type="scientific">Paucilactobacillus vaccinostercus DSM 20634</name>
    <dbReference type="NCBI Taxonomy" id="1423813"/>
    <lineage>
        <taxon>Bacteria</taxon>
        <taxon>Bacillati</taxon>
        <taxon>Bacillota</taxon>
        <taxon>Bacilli</taxon>
        <taxon>Lactobacillales</taxon>
        <taxon>Lactobacillaceae</taxon>
        <taxon>Paucilactobacillus</taxon>
    </lineage>
</organism>
<keyword evidence="2 5" id="KW-0808">Transferase</keyword>
<comment type="caution">
    <text evidence="5">The sequence shown here is derived from an EMBL/GenBank/DDBJ whole genome shotgun (WGS) entry which is preliminary data.</text>
</comment>
<evidence type="ECO:0000259" key="4">
    <source>
        <dbReference type="SMART" id="SM01266"/>
    </source>
</evidence>
<dbReference type="SMART" id="SM01266">
    <property type="entry name" value="Mac"/>
    <property type="match status" value="1"/>
</dbReference>
<keyword evidence="3" id="KW-0012">Acyltransferase</keyword>
<dbReference type="GO" id="GO:0008374">
    <property type="term" value="F:O-acyltransferase activity"/>
    <property type="evidence" value="ECO:0007669"/>
    <property type="project" value="TreeGrafter"/>
</dbReference>
<dbReference type="AlphaFoldDB" id="A0A0R2A2I6"/>
<evidence type="ECO:0000313" key="6">
    <source>
        <dbReference type="Proteomes" id="UP000051733"/>
    </source>
</evidence>
<dbReference type="Pfam" id="PF12464">
    <property type="entry name" value="Mac"/>
    <property type="match status" value="1"/>
</dbReference>
<gene>
    <name evidence="5" type="ORF">FC26_GL000189</name>
</gene>
<dbReference type="PANTHER" id="PTHR23416">
    <property type="entry name" value="SIALIC ACID SYNTHASE-RELATED"/>
    <property type="match status" value="1"/>
</dbReference>
<protein>
    <submittedName>
        <fullName evidence="5">Galactoside O-acetyltransferase</fullName>
    </submittedName>
</protein>
<dbReference type="GO" id="GO:0016407">
    <property type="term" value="F:acetyltransferase activity"/>
    <property type="evidence" value="ECO:0007669"/>
    <property type="project" value="InterPro"/>
</dbReference>
<dbReference type="InterPro" id="IPR001451">
    <property type="entry name" value="Hexapep"/>
</dbReference>
<feature type="domain" description="Maltose/galactoside acetyltransferase" evidence="4">
    <location>
        <begin position="8"/>
        <end position="62"/>
    </location>
</feature>
<evidence type="ECO:0000256" key="2">
    <source>
        <dbReference type="ARBA" id="ARBA00022679"/>
    </source>
</evidence>
<dbReference type="Pfam" id="PF00132">
    <property type="entry name" value="Hexapep"/>
    <property type="match status" value="1"/>
</dbReference>
<reference evidence="5 6" key="1">
    <citation type="journal article" date="2015" name="Genome Announc.">
        <title>Expanding the biotechnology potential of lactobacilli through comparative genomics of 213 strains and associated genera.</title>
        <authorList>
            <person name="Sun Z."/>
            <person name="Harris H.M."/>
            <person name="McCann A."/>
            <person name="Guo C."/>
            <person name="Argimon S."/>
            <person name="Zhang W."/>
            <person name="Yang X."/>
            <person name="Jeffery I.B."/>
            <person name="Cooney J.C."/>
            <person name="Kagawa T.F."/>
            <person name="Liu W."/>
            <person name="Song Y."/>
            <person name="Salvetti E."/>
            <person name="Wrobel A."/>
            <person name="Rasinkangas P."/>
            <person name="Parkhill J."/>
            <person name="Rea M.C."/>
            <person name="O'Sullivan O."/>
            <person name="Ritari J."/>
            <person name="Douillard F.P."/>
            <person name="Paul Ross R."/>
            <person name="Yang R."/>
            <person name="Briner A.E."/>
            <person name="Felis G.E."/>
            <person name="de Vos W.M."/>
            <person name="Barrangou R."/>
            <person name="Klaenhammer T.R."/>
            <person name="Caufield P.W."/>
            <person name="Cui Y."/>
            <person name="Zhang H."/>
            <person name="O'Toole P.W."/>
        </authorList>
    </citation>
    <scope>NUCLEOTIDE SEQUENCE [LARGE SCALE GENOMIC DNA]</scope>
    <source>
        <strain evidence="5 6">DSM 20634</strain>
    </source>
</reference>
<accession>A0A0R2A2I6</accession>
<comment type="similarity">
    <text evidence="1">Belongs to the transferase hexapeptide repeat family.</text>
</comment>
<dbReference type="InterPro" id="IPR011004">
    <property type="entry name" value="Trimer_LpxA-like_sf"/>
</dbReference>
<dbReference type="FunFam" id="2.160.10.10:FF:000025">
    <property type="entry name" value="Hexapeptide-repeat containing-acetyltransferase"/>
    <property type="match status" value="1"/>
</dbReference>
<dbReference type="PANTHER" id="PTHR23416:SF23">
    <property type="entry name" value="ACETYLTRANSFERASE C18B11.09C-RELATED"/>
    <property type="match status" value="1"/>
</dbReference>
<evidence type="ECO:0000313" key="5">
    <source>
        <dbReference type="EMBL" id="KRM60709.1"/>
    </source>
</evidence>